<gene>
    <name evidence="2" type="ORF">BN938_2348</name>
</gene>
<dbReference type="EMBL" id="HG934468">
    <property type="protein sequence ID" value="CDN32419.1"/>
    <property type="molecule type" value="Genomic_DNA"/>
</dbReference>
<accession>A0A060RE67</accession>
<evidence type="ECO:0000313" key="2">
    <source>
        <dbReference type="EMBL" id="CDN32419.1"/>
    </source>
</evidence>
<dbReference type="HOGENOM" id="CLU_3218792_0_0_10"/>
<dbReference type="Proteomes" id="UP000027616">
    <property type="component" value="Chromosome I"/>
</dbReference>
<keyword evidence="3" id="KW-1185">Reference proteome</keyword>
<dbReference type="STRING" id="1433126.BN938_2348"/>
<name>A0A060RE67_9BACT</name>
<keyword evidence="1" id="KW-1133">Transmembrane helix</keyword>
<protein>
    <submittedName>
        <fullName evidence="2">Uncharacterized protein</fullName>
    </submittedName>
</protein>
<dbReference type="KEGG" id="rbc:BN938_2348"/>
<dbReference type="AlphaFoldDB" id="A0A060RE67"/>
<evidence type="ECO:0000256" key="1">
    <source>
        <dbReference type="SAM" id="Phobius"/>
    </source>
</evidence>
<sequence>MYTKTGAKKQDIADNAVNINVFMAIIMYPSLCILIKLYFFIIQI</sequence>
<keyword evidence="1" id="KW-0472">Membrane</keyword>
<proteinExistence type="predicted"/>
<reference evidence="2 3" key="1">
    <citation type="journal article" date="2015" name="Genome Announc.">
        <title>Complete Genome Sequence of the Novel Leech Symbiont Mucinivorans hirudinis M3T.</title>
        <authorList>
            <person name="Nelson M.C."/>
            <person name="Bomar L."/>
            <person name="Graf J."/>
        </authorList>
    </citation>
    <scope>NUCLEOTIDE SEQUENCE [LARGE SCALE GENOMIC DNA]</scope>
    <source>
        <strain evidence="3">M3</strain>
    </source>
</reference>
<feature type="transmembrane region" description="Helical" evidence="1">
    <location>
        <begin position="21"/>
        <end position="41"/>
    </location>
</feature>
<evidence type="ECO:0000313" key="3">
    <source>
        <dbReference type="Proteomes" id="UP000027616"/>
    </source>
</evidence>
<keyword evidence="1" id="KW-0812">Transmembrane</keyword>
<organism evidence="2 3">
    <name type="scientific">Mucinivorans hirudinis</name>
    <dbReference type="NCBI Taxonomy" id="1433126"/>
    <lineage>
        <taxon>Bacteria</taxon>
        <taxon>Pseudomonadati</taxon>
        <taxon>Bacteroidota</taxon>
        <taxon>Bacteroidia</taxon>
        <taxon>Bacteroidales</taxon>
        <taxon>Rikenellaceae</taxon>
        <taxon>Mucinivorans</taxon>
    </lineage>
</organism>